<feature type="region of interest" description="Disordered" evidence="14">
    <location>
        <begin position="554"/>
        <end position="633"/>
    </location>
</feature>
<feature type="compositionally biased region" description="Polar residues" evidence="14">
    <location>
        <begin position="782"/>
        <end position="791"/>
    </location>
</feature>
<protein>
    <recommendedName>
        <fullName evidence="11">Pancreas/duodenum homeobox protein 1</fullName>
    </recommendedName>
</protein>
<feature type="compositionally biased region" description="Polar residues" evidence="14">
    <location>
        <begin position="333"/>
        <end position="342"/>
    </location>
</feature>
<evidence type="ECO:0000256" key="11">
    <source>
        <dbReference type="ARBA" id="ARBA00040412"/>
    </source>
</evidence>
<keyword evidence="3" id="KW-0217">Developmental protein</keyword>
<evidence type="ECO:0000256" key="5">
    <source>
        <dbReference type="ARBA" id="ARBA00023125"/>
    </source>
</evidence>
<feature type="compositionally biased region" description="Polar residues" evidence="14">
    <location>
        <begin position="1"/>
        <end position="10"/>
    </location>
</feature>
<keyword evidence="4" id="KW-0805">Transcription regulation</keyword>
<name>W5N7F5_LEPOC</name>
<dbReference type="PROSITE" id="PS00032">
    <property type="entry name" value="ANTENNAPEDIA"/>
    <property type="match status" value="3"/>
</dbReference>
<feature type="domain" description="Homeobox" evidence="15">
    <location>
        <begin position="362"/>
        <end position="422"/>
    </location>
</feature>
<feature type="compositionally biased region" description="Low complexity" evidence="14">
    <location>
        <begin position="283"/>
        <end position="313"/>
    </location>
</feature>
<keyword evidence="5 12" id="KW-0238">DNA-binding</keyword>
<accession>W5N7F5</accession>
<feature type="compositionally biased region" description="Low complexity" evidence="14">
    <location>
        <begin position="108"/>
        <end position="123"/>
    </location>
</feature>
<dbReference type="GO" id="GO:0005634">
    <property type="term" value="C:nucleus"/>
    <property type="evidence" value="ECO:0000318"/>
    <property type="project" value="GO_Central"/>
</dbReference>
<dbReference type="FunFam" id="1.10.10.60:FF:000094">
    <property type="entry name" value="Homeobox protein Hox-A3"/>
    <property type="match status" value="1"/>
</dbReference>
<dbReference type="InterPro" id="IPR017970">
    <property type="entry name" value="Homeobox_CS"/>
</dbReference>
<evidence type="ECO:0000256" key="3">
    <source>
        <dbReference type="ARBA" id="ARBA00022473"/>
    </source>
</evidence>
<feature type="region of interest" description="Disordered" evidence="14">
    <location>
        <begin position="419"/>
        <end position="463"/>
    </location>
</feature>
<reference evidence="16" key="3">
    <citation type="submission" date="2025-09" db="UniProtKB">
        <authorList>
            <consortium name="Ensembl"/>
        </authorList>
    </citation>
    <scope>IDENTIFICATION</scope>
</reference>
<feature type="DNA-binding region" description="Homeobox" evidence="12">
    <location>
        <begin position="631"/>
        <end position="690"/>
    </location>
</feature>
<dbReference type="FunFam" id="1.10.10.60:FF:000145">
    <property type="entry name" value="homeobox protein Hox-A2"/>
    <property type="match status" value="1"/>
</dbReference>
<dbReference type="eggNOG" id="KOG0489">
    <property type="taxonomic scope" value="Eukaryota"/>
</dbReference>
<feature type="region of interest" description="Disordered" evidence="14">
    <location>
        <begin position="684"/>
        <end position="805"/>
    </location>
</feature>
<evidence type="ECO:0000256" key="6">
    <source>
        <dbReference type="ARBA" id="ARBA00023155"/>
    </source>
</evidence>
<feature type="domain" description="Homeobox" evidence="15">
    <location>
        <begin position="629"/>
        <end position="689"/>
    </location>
</feature>
<evidence type="ECO:0000256" key="9">
    <source>
        <dbReference type="ARBA" id="ARBA00038135"/>
    </source>
</evidence>
<dbReference type="SUPFAM" id="SSF46689">
    <property type="entry name" value="Homeodomain-like"/>
    <property type="match status" value="3"/>
</dbReference>
<comment type="similarity">
    <text evidence="10">Belongs to the Antp homeobox family. IPF1/XlHbox-8 subfamily.</text>
</comment>
<comment type="function">
    <text evidence="1">Sequence-specific transcription factor which is part of a developmental regulatory system that provides cells with specific positional identities on the anterior-posterior axis.</text>
</comment>
<dbReference type="GeneTree" id="ENSGT00940000159774"/>
<organism evidence="16 17">
    <name type="scientific">Lepisosteus oculatus</name>
    <name type="common">Spotted gar</name>
    <dbReference type="NCBI Taxonomy" id="7918"/>
    <lineage>
        <taxon>Eukaryota</taxon>
        <taxon>Metazoa</taxon>
        <taxon>Chordata</taxon>
        <taxon>Craniata</taxon>
        <taxon>Vertebrata</taxon>
        <taxon>Euteleostomi</taxon>
        <taxon>Actinopterygii</taxon>
        <taxon>Neopterygii</taxon>
        <taxon>Holostei</taxon>
        <taxon>Semionotiformes</taxon>
        <taxon>Lepisosteidae</taxon>
        <taxon>Lepisosteus</taxon>
    </lineage>
</organism>
<dbReference type="InParanoid" id="W5N7F5"/>
<evidence type="ECO:0000256" key="14">
    <source>
        <dbReference type="SAM" id="MobiDB-lite"/>
    </source>
</evidence>
<dbReference type="InterPro" id="IPR020479">
    <property type="entry name" value="HD_metazoa"/>
</dbReference>
<dbReference type="Gene3D" id="1.10.10.60">
    <property type="entry name" value="Homeodomain-like"/>
    <property type="match status" value="3"/>
</dbReference>
<dbReference type="InterPro" id="IPR017995">
    <property type="entry name" value="Homeobox_antennapedia"/>
</dbReference>
<dbReference type="InterPro" id="IPR001356">
    <property type="entry name" value="HD"/>
</dbReference>
<keyword evidence="7" id="KW-0804">Transcription</keyword>
<dbReference type="InterPro" id="IPR009057">
    <property type="entry name" value="Homeodomain-like_sf"/>
</dbReference>
<comment type="subcellular location">
    <subcellularLocation>
        <location evidence="2 12 13">Nucleus</location>
    </subcellularLocation>
</comment>
<dbReference type="PRINTS" id="PR00024">
    <property type="entry name" value="HOMEOBOX"/>
</dbReference>
<feature type="domain" description="Homeobox" evidence="15">
    <location>
        <begin position="147"/>
        <end position="207"/>
    </location>
</feature>
<keyword evidence="6 12" id="KW-0371">Homeobox</keyword>
<dbReference type="Proteomes" id="UP000018468">
    <property type="component" value="Linkage group LG15"/>
</dbReference>
<dbReference type="PANTHER" id="PTHR45664:SF11">
    <property type="entry name" value="HOMEOBOX PROTEIN HOX-B3"/>
    <property type="match status" value="1"/>
</dbReference>
<evidence type="ECO:0000313" key="16">
    <source>
        <dbReference type="Ensembl" id="ENSLOCP00000016564.1"/>
    </source>
</evidence>
<dbReference type="Ensembl" id="ENSLOCT00000016594.1">
    <property type="protein sequence ID" value="ENSLOCP00000016564.1"/>
    <property type="gene ID" value="ENSLOCG00000013436.1"/>
</dbReference>
<evidence type="ECO:0000256" key="4">
    <source>
        <dbReference type="ARBA" id="ARBA00023015"/>
    </source>
</evidence>
<dbReference type="PROSITE" id="PS50071">
    <property type="entry name" value="HOMEOBOX_2"/>
    <property type="match status" value="3"/>
</dbReference>
<dbReference type="SMART" id="SM00389">
    <property type="entry name" value="HOX"/>
    <property type="match status" value="3"/>
</dbReference>
<evidence type="ECO:0000313" key="17">
    <source>
        <dbReference type="Proteomes" id="UP000018468"/>
    </source>
</evidence>
<dbReference type="Pfam" id="PF00046">
    <property type="entry name" value="Homeodomain"/>
    <property type="match status" value="3"/>
</dbReference>
<evidence type="ECO:0000256" key="10">
    <source>
        <dbReference type="ARBA" id="ARBA00038297"/>
    </source>
</evidence>
<proteinExistence type="inferred from homology"/>
<reference evidence="17" key="1">
    <citation type="submission" date="2011-12" db="EMBL/GenBank/DDBJ databases">
        <title>The Draft Genome of Lepisosteus oculatus.</title>
        <authorList>
            <consortium name="The Broad Institute Genome Assembly &amp; Analysis Group"/>
            <consortium name="Computational R&amp;D Group"/>
            <consortium name="and Sequencing Platform"/>
            <person name="Di Palma F."/>
            <person name="Alfoldi J."/>
            <person name="Johnson J."/>
            <person name="Berlin A."/>
            <person name="Gnerre S."/>
            <person name="Jaffe D."/>
            <person name="MacCallum I."/>
            <person name="Young S."/>
            <person name="Walker B.J."/>
            <person name="Lander E.S."/>
            <person name="Lindblad-Toh K."/>
        </authorList>
    </citation>
    <scope>NUCLEOTIDE SEQUENCE [LARGE SCALE GENOMIC DNA]</scope>
</reference>
<feature type="DNA-binding region" description="Homeobox" evidence="12">
    <location>
        <begin position="149"/>
        <end position="208"/>
    </location>
</feature>
<dbReference type="Pfam" id="PF13293">
    <property type="entry name" value="DUF4074"/>
    <property type="match status" value="1"/>
</dbReference>
<dbReference type="GO" id="GO:0000978">
    <property type="term" value="F:RNA polymerase II cis-regulatory region sequence-specific DNA binding"/>
    <property type="evidence" value="ECO:0000318"/>
    <property type="project" value="GO_Central"/>
</dbReference>
<feature type="compositionally biased region" description="Pro residues" evidence="14">
    <location>
        <begin position="266"/>
        <end position="282"/>
    </location>
</feature>
<evidence type="ECO:0000256" key="1">
    <source>
        <dbReference type="ARBA" id="ARBA00003263"/>
    </source>
</evidence>
<dbReference type="PANTHER" id="PTHR45664">
    <property type="entry name" value="PROTEIN ZERKNUELLT 1-RELATED"/>
    <property type="match status" value="1"/>
</dbReference>
<dbReference type="STRING" id="7918.ENSLOCP00000016564"/>
<sequence>MSSFLINSNYVDPKFPPCEEYSQNDYLPSHSPDYYSAQRRESSFQHEPMYHQRSGCSDPPYASCQGPGQPAVVVSPRGHVLPQAGVPSHLPEPNHHCDSVTPSPPPVSGQNSVNQSASSSSSGKEPVVYPWMKKVHVNIVSPNYAGGEPKRSRTAYTRQQVLELEKEFHYNRYLTRRRRVEIAHTLCLSERQNPVTFQRRGMEPRYASYVCECVLWSVDLRALLVCDLTPSTSTRAAEKRRGWGGVEECGAPTPTSGTNSAVSPVNLPPEHPQAPPVSPPQNPASSANSSSAQQPGGSSSSKAAAAASKASSLPPNPNLTKQIFPWMKESRQNSKQKNSSPSAVHFHPAESCSGEKSPPGSAASKRARTAYTSAQLVELEKEFHFNRYLCRPRRVEMANLLNLSERQIKIWFQNRRMKYKKDQKSKGMGSSSGGPSPTGSPPLPMQSSAGFMHSMTGGYDAPSPPAFNKPHQNAYSVSTAYQNPMKSCPSQQKYANTAPEYDPHGLQGNGNSYGTPNIQGSPVYVGGNYVDSMAGSGPTLYGLNHMAHHQANSMDYNGAGQMPPSQHHGPCDPEFPWMKEKKSSKKSQHLGAAAAAAASSSSSSPSPSAFAAAGLDSPAESQSGLESGGGSRRLRTAYTNTQLLELEKEFHFNKYLCRPRRVEIAALLDLTERQVKVWFQNRRMKHKRQTTHHREGQDGDPGGFESAEGAEPASPLAGQPLDVSGPAAPESETREPSSSYASGQDGERPSPEEEQQQGRRQDLAPGPDKAVRSPELPAPTHDNPTTMSQGRASGPDNAFPEPQDAASLAELNFFSPDSCLQISDALSPSLRSSLDSPVDFSEEDFDFFTSTLCTIDLQHFQF</sequence>
<dbReference type="GO" id="GO:0048704">
    <property type="term" value="P:embryonic skeletal system morphogenesis"/>
    <property type="evidence" value="ECO:0000318"/>
    <property type="project" value="GO_Central"/>
</dbReference>
<evidence type="ECO:0000256" key="13">
    <source>
        <dbReference type="RuleBase" id="RU000682"/>
    </source>
</evidence>
<dbReference type="Bgee" id="ENSLOCG00000013436">
    <property type="expression patterns" value="Expressed in zone of skin and 12 other cell types or tissues"/>
</dbReference>
<evidence type="ECO:0000256" key="7">
    <source>
        <dbReference type="ARBA" id="ARBA00023163"/>
    </source>
</evidence>
<dbReference type="AlphaFoldDB" id="W5N7F5"/>
<dbReference type="PROSITE" id="PS00027">
    <property type="entry name" value="HOMEOBOX_1"/>
    <property type="match status" value="2"/>
</dbReference>
<comment type="similarity">
    <text evidence="9">Belongs to the Antp homeobox family. Proboscipedia subfamily.</text>
</comment>
<reference evidence="16" key="2">
    <citation type="submission" date="2025-08" db="UniProtKB">
        <authorList>
            <consortium name="Ensembl"/>
        </authorList>
    </citation>
    <scope>IDENTIFICATION</scope>
</reference>
<feature type="compositionally biased region" description="Low complexity" evidence="14">
    <location>
        <begin position="427"/>
        <end position="437"/>
    </location>
</feature>
<dbReference type="CDD" id="cd00086">
    <property type="entry name" value="homeodomain"/>
    <property type="match status" value="3"/>
</dbReference>
<keyword evidence="17" id="KW-1185">Reference proteome</keyword>
<feature type="compositionally biased region" description="Basic and acidic residues" evidence="14">
    <location>
        <begin position="38"/>
        <end position="50"/>
    </location>
</feature>
<dbReference type="GO" id="GO:0006357">
    <property type="term" value="P:regulation of transcription by RNA polymerase II"/>
    <property type="evidence" value="ECO:0000318"/>
    <property type="project" value="GO_Central"/>
</dbReference>
<dbReference type="HOGENOM" id="CLU_016493_0_0_1"/>
<feature type="region of interest" description="Disordered" evidence="14">
    <location>
        <begin position="1"/>
        <end position="125"/>
    </location>
</feature>
<dbReference type="PRINTS" id="PR00025">
    <property type="entry name" value="ANTENNAPEDIA"/>
</dbReference>
<dbReference type="GO" id="GO:0000981">
    <property type="term" value="F:DNA-binding transcription factor activity, RNA polymerase II-specific"/>
    <property type="evidence" value="ECO:0000318"/>
    <property type="project" value="GO_Central"/>
</dbReference>
<evidence type="ECO:0000256" key="12">
    <source>
        <dbReference type="PROSITE-ProRule" id="PRU00108"/>
    </source>
</evidence>
<keyword evidence="8 12" id="KW-0539">Nucleus</keyword>
<dbReference type="InterPro" id="IPR001827">
    <property type="entry name" value="Homeobox_Antennapedia_CS"/>
</dbReference>
<feature type="DNA-binding region" description="Homeobox" evidence="12">
    <location>
        <begin position="364"/>
        <end position="423"/>
    </location>
</feature>
<dbReference type="EMBL" id="AHAT01031023">
    <property type="status" value="NOT_ANNOTATED_CDS"/>
    <property type="molecule type" value="Genomic_DNA"/>
</dbReference>
<evidence type="ECO:0000259" key="15">
    <source>
        <dbReference type="PROSITE" id="PS50071"/>
    </source>
</evidence>
<dbReference type="InterPro" id="IPR025281">
    <property type="entry name" value="DUF4074"/>
</dbReference>
<feature type="compositionally biased region" description="Basic and acidic residues" evidence="14">
    <location>
        <begin position="745"/>
        <end position="762"/>
    </location>
</feature>
<dbReference type="FunFam" id="1.10.10.60:FF:000820">
    <property type="match status" value="1"/>
</dbReference>
<evidence type="ECO:0000256" key="2">
    <source>
        <dbReference type="ARBA" id="ARBA00004123"/>
    </source>
</evidence>
<feature type="compositionally biased region" description="Low complexity" evidence="14">
    <location>
        <begin position="592"/>
        <end position="613"/>
    </location>
</feature>
<feature type="compositionally biased region" description="Polar residues" evidence="14">
    <location>
        <begin position="253"/>
        <end position="263"/>
    </location>
</feature>
<dbReference type="GO" id="GO:0009952">
    <property type="term" value="P:anterior/posterior pattern specification"/>
    <property type="evidence" value="ECO:0000318"/>
    <property type="project" value="GO_Central"/>
</dbReference>
<feature type="region of interest" description="Disordered" evidence="14">
    <location>
        <begin position="234"/>
        <end position="367"/>
    </location>
</feature>
<dbReference type="EMBL" id="AHAT01031024">
    <property type="status" value="NOT_ANNOTATED_CDS"/>
    <property type="molecule type" value="Genomic_DNA"/>
</dbReference>
<evidence type="ECO:0000256" key="8">
    <source>
        <dbReference type="ARBA" id="ARBA00023242"/>
    </source>
</evidence>